<comment type="caution">
    <text evidence="2">Lacks conserved residue(s) required for the propagation of feature annotation.</text>
</comment>
<protein>
    <recommendedName>
        <fullName evidence="5">Peptidase S8/S53 domain-containing protein</fullName>
    </recommendedName>
</protein>
<name>A0A6F8Y1P1_9ACTN</name>
<evidence type="ECO:0000259" key="5">
    <source>
        <dbReference type="Pfam" id="PF00082"/>
    </source>
</evidence>
<reference evidence="6 7" key="1">
    <citation type="submission" date="2020-03" db="EMBL/GenBank/DDBJ databases">
        <title>Whole genome shotgun sequence of Phytohabitans flavus NBRC 107702.</title>
        <authorList>
            <person name="Komaki H."/>
            <person name="Tamura T."/>
        </authorList>
    </citation>
    <scope>NUCLEOTIDE SEQUENCE [LARGE SCALE GENOMIC DNA]</scope>
    <source>
        <strain evidence="6 7">NBRC 107702</strain>
    </source>
</reference>
<organism evidence="6 7">
    <name type="scientific">Phytohabitans flavus</name>
    <dbReference type="NCBI Taxonomy" id="1076124"/>
    <lineage>
        <taxon>Bacteria</taxon>
        <taxon>Bacillati</taxon>
        <taxon>Actinomycetota</taxon>
        <taxon>Actinomycetes</taxon>
        <taxon>Micromonosporales</taxon>
        <taxon>Micromonosporaceae</taxon>
    </lineage>
</organism>
<keyword evidence="4" id="KW-0812">Transmembrane</keyword>
<feature type="region of interest" description="Disordered" evidence="3">
    <location>
        <begin position="169"/>
        <end position="191"/>
    </location>
</feature>
<evidence type="ECO:0000256" key="1">
    <source>
        <dbReference type="ARBA" id="ARBA00011073"/>
    </source>
</evidence>
<dbReference type="KEGG" id="pfla:Pflav_063590"/>
<keyword evidence="4" id="KW-0472">Membrane</keyword>
<gene>
    <name evidence="6" type="ORF">Pflav_063590</name>
</gene>
<dbReference type="PANTHER" id="PTHR43399:SF4">
    <property type="entry name" value="CELL WALL-ASSOCIATED PROTEASE"/>
    <property type="match status" value="1"/>
</dbReference>
<dbReference type="InterPro" id="IPR000209">
    <property type="entry name" value="Peptidase_S8/S53_dom"/>
</dbReference>
<evidence type="ECO:0000256" key="2">
    <source>
        <dbReference type="PROSITE-ProRule" id="PRU01240"/>
    </source>
</evidence>
<dbReference type="InterPro" id="IPR036852">
    <property type="entry name" value="Peptidase_S8/S53_dom_sf"/>
</dbReference>
<keyword evidence="4" id="KW-1133">Transmembrane helix</keyword>
<dbReference type="Pfam" id="PF00082">
    <property type="entry name" value="Peptidase_S8"/>
    <property type="match status" value="1"/>
</dbReference>
<dbReference type="GO" id="GO:0004252">
    <property type="term" value="F:serine-type endopeptidase activity"/>
    <property type="evidence" value="ECO:0007669"/>
    <property type="project" value="InterPro"/>
</dbReference>
<keyword evidence="7" id="KW-1185">Reference proteome</keyword>
<comment type="similarity">
    <text evidence="1 2">Belongs to the peptidase S8 family.</text>
</comment>
<dbReference type="PROSITE" id="PS51892">
    <property type="entry name" value="SUBTILASE"/>
    <property type="match status" value="1"/>
</dbReference>
<dbReference type="GO" id="GO:0006508">
    <property type="term" value="P:proteolysis"/>
    <property type="evidence" value="ECO:0007669"/>
    <property type="project" value="InterPro"/>
</dbReference>
<feature type="transmembrane region" description="Helical" evidence="4">
    <location>
        <begin position="194"/>
        <end position="213"/>
    </location>
</feature>
<dbReference type="InterPro" id="IPR051048">
    <property type="entry name" value="Peptidase_S8/S53_subtilisin"/>
</dbReference>
<dbReference type="AlphaFoldDB" id="A0A6F8Y1P1"/>
<dbReference type="PANTHER" id="PTHR43399">
    <property type="entry name" value="SUBTILISIN-RELATED"/>
    <property type="match status" value="1"/>
</dbReference>
<feature type="domain" description="Peptidase S8/S53" evidence="5">
    <location>
        <begin position="20"/>
        <end position="153"/>
    </location>
</feature>
<dbReference type="SUPFAM" id="SSF52743">
    <property type="entry name" value="Subtilisin-like"/>
    <property type="match status" value="1"/>
</dbReference>
<reference evidence="6 7" key="2">
    <citation type="submission" date="2020-03" db="EMBL/GenBank/DDBJ databases">
        <authorList>
            <person name="Ichikawa N."/>
            <person name="Kimura A."/>
            <person name="Kitahashi Y."/>
            <person name="Uohara A."/>
        </authorList>
    </citation>
    <scope>NUCLEOTIDE SEQUENCE [LARGE SCALE GENOMIC DNA]</scope>
    <source>
        <strain evidence="6 7">NBRC 107702</strain>
    </source>
</reference>
<sequence>MGHRAWRGRDKRILDWRPLSPLRHAIDAANAADVVVVAAAGNRPTDLGVGFPAAYDGVLAVGAVDRQGNHAEVSVTGEQLDIVAPGVDIYSTSYKGLYRKGTGTSDAAAIVAGAVALVRSKYPDLSAEEVVHRLTATATDKGPPGRDEQYGYGVLNLVAALTADVPPLGSVAPTPNSTTADAAPPGEPGRSNTGGILAALLAAAAVGVAAVFFGMRGRRRPAADARSPKPPG</sequence>
<dbReference type="Gene3D" id="3.40.50.200">
    <property type="entry name" value="Peptidase S8/S53 domain"/>
    <property type="match status" value="1"/>
</dbReference>
<evidence type="ECO:0000313" key="6">
    <source>
        <dbReference type="EMBL" id="BCB79949.1"/>
    </source>
</evidence>
<accession>A0A6F8Y1P1</accession>
<proteinExistence type="inferred from homology"/>
<evidence type="ECO:0000256" key="4">
    <source>
        <dbReference type="SAM" id="Phobius"/>
    </source>
</evidence>
<evidence type="ECO:0000313" key="7">
    <source>
        <dbReference type="Proteomes" id="UP000502508"/>
    </source>
</evidence>
<dbReference type="Proteomes" id="UP000502508">
    <property type="component" value="Chromosome"/>
</dbReference>
<evidence type="ECO:0000256" key="3">
    <source>
        <dbReference type="SAM" id="MobiDB-lite"/>
    </source>
</evidence>
<dbReference type="EMBL" id="AP022870">
    <property type="protein sequence ID" value="BCB79949.1"/>
    <property type="molecule type" value="Genomic_DNA"/>
</dbReference>